<dbReference type="EMBL" id="CAMXCT030001446">
    <property type="protein sequence ID" value="CAL4777471.1"/>
    <property type="molecule type" value="Genomic_DNA"/>
</dbReference>
<keyword evidence="1" id="KW-0732">Signal</keyword>
<dbReference type="EMBL" id="CAMXCT020001446">
    <property type="protein sequence ID" value="CAL1143534.1"/>
    <property type="molecule type" value="Genomic_DNA"/>
</dbReference>
<evidence type="ECO:0000313" key="5">
    <source>
        <dbReference type="Proteomes" id="UP001152797"/>
    </source>
</evidence>
<comment type="caution">
    <text evidence="2">The sequence shown here is derived from an EMBL/GenBank/DDBJ whole genome shotgun (WGS) entry which is preliminary data.</text>
</comment>
<reference evidence="2" key="1">
    <citation type="submission" date="2022-10" db="EMBL/GenBank/DDBJ databases">
        <authorList>
            <person name="Chen Y."/>
            <person name="Dougan E. K."/>
            <person name="Chan C."/>
            <person name="Rhodes N."/>
            <person name="Thang M."/>
        </authorList>
    </citation>
    <scope>NUCLEOTIDE SEQUENCE</scope>
</reference>
<keyword evidence="4" id="KW-0489">Methyltransferase</keyword>
<sequence>MQLFQPCGSWIWLAQILVLEALRCPHQRQLKVCCSSGSLPDGVRGHPDCVQRGMDWMACCQPKGYKADVKLLAWNRNHSNDASAGTMRLPDPDQKNDFGRLWASIRQTLPDDLKPELLQRVFNELFGLGWEHPSWSVLQADPSDHTRVLATCDLFPVGSGPQTLLILSRLRMIQPIAMLLWATKEIALALFHGTSIRRGLSVLQSATILARRMVRGANDYKEMWPFERPLSYIRALANVPDHAQKVRAATETGDFLKVAQRNQLFAIFLHNLEHLMISSAKLPQRNGLIQAPFPVTFNDSVCCHRSSVLKMLLAELRAEHPTETLHVAEVGVGWGSSSFYTMNSDANLQYLGVDNYLFYGKVADAATPLPRWVKRAQGSAEQIFHRFGGKLVDDFSENAAKGVANQSLDMLFIDGAHRFREVHKDLLKWQPKVKPGGYLIGHDHNADWPGVSRALCRIRQNKPISFGADFTYWWRV</sequence>
<evidence type="ECO:0000313" key="4">
    <source>
        <dbReference type="EMBL" id="CAL4777471.1"/>
    </source>
</evidence>
<organism evidence="2">
    <name type="scientific">Cladocopium goreaui</name>
    <dbReference type="NCBI Taxonomy" id="2562237"/>
    <lineage>
        <taxon>Eukaryota</taxon>
        <taxon>Sar</taxon>
        <taxon>Alveolata</taxon>
        <taxon>Dinophyceae</taxon>
        <taxon>Suessiales</taxon>
        <taxon>Symbiodiniaceae</taxon>
        <taxon>Cladocopium</taxon>
    </lineage>
</organism>
<feature type="chain" id="PRO_5043270345" evidence="1">
    <location>
        <begin position="22"/>
        <end position="476"/>
    </location>
</feature>
<evidence type="ECO:0000313" key="2">
    <source>
        <dbReference type="EMBL" id="CAI3990159.1"/>
    </source>
</evidence>
<keyword evidence="5" id="KW-1185">Reference proteome</keyword>
<dbReference type="GO" id="GO:0008168">
    <property type="term" value="F:methyltransferase activity"/>
    <property type="evidence" value="ECO:0007669"/>
    <property type="project" value="UniProtKB-KW"/>
</dbReference>
<gene>
    <name evidence="2" type="ORF">C1SCF055_LOCUS17174</name>
</gene>
<feature type="signal peptide" evidence="1">
    <location>
        <begin position="1"/>
        <end position="21"/>
    </location>
</feature>
<accession>A0A9P1CEG5</accession>
<dbReference type="Gene3D" id="3.40.50.150">
    <property type="entry name" value="Vaccinia Virus protein VP39"/>
    <property type="match status" value="1"/>
</dbReference>
<evidence type="ECO:0000313" key="3">
    <source>
        <dbReference type="EMBL" id="CAL1143534.1"/>
    </source>
</evidence>
<reference evidence="3" key="2">
    <citation type="submission" date="2024-04" db="EMBL/GenBank/DDBJ databases">
        <authorList>
            <person name="Chen Y."/>
            <person name="Shah S."/>
            <person name="Dougan E. K."/>
            <person name="Thang M."/>
            <person name="Chan C."/>
        </authorList>
    </citation>
    <scope>NUCLEOTIDE SEQUENCE [LARGE SCALE GENOMIC DNA]</scope>
</reference>
<dbReference type="OrthoDB" id="186626at2759"/>
<dbReference type="AlphaFoldDB" id="A0A9P1CEG5"/>
<proteinExistence type="predicted"/>
<dbReference type="Pfam" id="PF13578">
    <property type="entry name" value="Methyltransf_24"/>
    <property type="match status" value="1"/>
</dbReference>
<evidence type="ECO:0000256" key="1">
    <source>
        <dbReference type="SAM" id="SignalP"/>
    </source>
</evidence>
<protein>
    <submittedName>
        <fullName evidence="4">Class I SAM-dependent methyltransferase</fullName>
    </submittedName>
</protein>
<dbReference type="EMBL" id="CAMXCT010001446">
    <property type="protein sequence ID" value="CAI3990159.1"/>
    <property type="molecule type" value="Genomic_DNA"/>
</dbReference>
<dbReference type="GO" id="GO:0032259">
    <property type="term" value="P:methylation"/>
    <property type="evidence" value="ECO:0007669"/>
    <property type="project" value="UniProtKB-KW"/>
</dbReference>
<keyword evidence="4" id="KW-0808">Transferase</keyword>
<dbReference type="InterPro" id="IPR029063">
    <property type="entry name" value="SAM-dependent_MTases_sf"/>
</dbReference>
<dbReference type="Proteomes" id="UP001152797">
    <property type="component" value="Unassembled WGS sequence"/>
</dbReference>
<name>A0A9P1CEG5_9DINO</name>
<dbReference type="SUPFAM" id="SSF53335">
    <property type="entry name" value="S-adenosyl-L-methionine-dependent methyltransferases"/>
    <property type="match status" value="1"/>
</dbReference>